<keyword evidence="3" id="KW-1003">Cell membrane</keyword>
<feature type="transmembrane region" description="Helical" evidence="8">
    <location>
        <begin position="84"/>
        <end position="108"/>
    </location>
</feature>
<evidence type="ECO:0000256" key="7">
    <source>
        <dbReference type="ARBA" id="ARBA00023136"/>
    </source>
</evidence>
<reference evidence="9 10" key="1">
    <citation type="submission" date="2019-02" db="EMBL/GenBank/DDBJ databases">
        <title>Sequencing the genomes of 1000 actinobacteria strains.</title>
        <authorList>
            <person name="Klenk H.-P."/>
        </authorList>
    </citation>
    <scope>NUCLEOTIDE SEQUENCE [LARGE SCALE GENOMIC DNA]</scope>
    <source>
        <strain evidence="9 10">DSM 44509</strain>
    </source>
</reference>
<feature type="transmembrane region" description="Helical" evidence="8">
    <location>
        <begin position="201"/>
        <end position="224"/>
    </location>
</feature>
<dbReference type="GO" id="GO:0030001">
    <property type="term" value="P:metal ion transport"/>
    <property type="evidence" value="ECO:0007669"/>
    <property type="project" value="UniProtKB-ARBA"/>
</dbReference>
<organism evidence="9 10">
    <name type="scientific">Blastococcus saxobsidens</name>
    <dbReference type="NCBI Taxonomy" id="138336"/>
    <lineage>
        <taxon>Bacteria</taxon>
        <taxon>Bacillati</taxon>
        <taxon>Actinomycetota</taxon>
        <taxon>Actinomycetes</taxon>
        <taxon>Geodermatophilales</taxon>
        <taxon>Geodermatophilaceae</taxon>
        <taxon>Blastococcus</taxon>
    </lineage>
</organism>
<evidence type="ECO:0000256" key="2">
    <source>
        <dbReference type="ARBA" id="ARBA00022448"/>
    </source>
</evidence>
<keyword evidence="2" id="KW-0813">Transport</keyword>
<proteinExistence type="predicted"/>
<comment type="caution">
    <text evidence="9">The sequence shown here is derived from an EMBL/GenBank/DDBJ whole genome shotgun (WGS) entry which is preliminary data.</text>
</comment>
<keyword evidence="10" id="KW-1185">Reference proteome</keyword>
<dbReference type="GO" id="GO:0005886">
    <property type="term" value="C:plasma membrane"/>
    <property type="evidence" value="ECO:0007669"/>
    <property type="project" value="UniProtKB-SubCell"/>
</dbReference>
<feature type="transmembrane region" description="Helical" evidence="8">
    <location>
        <begin position="416"/>
        <end position="438"/>
    </location>
</feature>
<dbReference type="Pfam" id="PF02386">
    <property type="entry name" value="TrkH"/>
    <property type="match status" value="1"/>
</dbReference>
<evidence type="ECO:0000256" key="6">
    <source>
        <dbReference type="ARBA" id="ARBA00023065"/>
    </source>
</evidence>
<dbReference type="Proteomes" id="UP000292507">
    <property type="component" value="Unassembled WGS sequence"/>
</dbReference>
<sequence length="455" mass="48027">MTQGFRAPAQPATARGFRHPGRVISGAFLTAVLIGTALLSLPLATPGPERAPFLTALFHATSAVCVTGLVTVDTGTYWSGFGQGVILALIQVGGLGIMTLATLVALLLSRRLGLRARLIAQAETKSLSGSDVRRVIGRVVLFSLACEAVAAAVLTTRFALGYDEPLPDALYSGVFHAVSAFNNAGFGLRPDNLMGWVGDPWVSLTIAAAVIIGGLGFPVVFELLRSWRRPRTWTVLTRITVVVTAVLLVVGTVGYLLAEWRNPRTLGPLSAVDSVMAAFVAGTMPRTAGFNNLDISALQPETLFLTDALMFIGGGSAGTAGGIKVTTFGLLAYVLWAELRGDVDVEVGRRRVPPTNQRQALAVALLSIGVIAVATFLMEAMTDFSFEQVLFETISAFSTVGLSTGITPALPPGAQLLVVLLMFVGRIGPLTLASGLALRDRARRYQLPEERTIVG</sequence>
<evidence type="ECO:0000256" key="3">
    <source>
        <dbReference type="ARBA" id="ARBA00022475"/>
    </source>
</evidence>
<comment type="subcellular location">
    <subcellularLocation>
        <location evidence="1">Cell membrane</location>
        <topology evidence="1">Multi-pass membrane protein</topology>
    </subcellularLocation>
</comment>
<accession>A0A4Q7YB94</accession>
<protein>
    <submittedName>
        <fullName evidence="9">Potassium uptake TrkH family protein</fullName>
    </submittedName>
</protein>
<evidence type="ECO:0000313" key="10">
    <source>
        <dbReference type="Proteomes" id="UP000292507"/>
    </source>
</evidence>
<dbReference type="PANTHER" id="PTHR32024:SF1">
    <property type="entry name" value="KTR SYSTEM POTASSIUM UPTAKE PROTEIN B"/>
    <property type="match status" value="1"/>
</dbReference>
<feature type="transmembrane region" description="Helical" evidence="8">
    <location>
        <begin position="359"/>
        <end position="377"/>
    </location>
</feature>
<dbReference type="GO" id="GO:0008324">
    <property type="term" value="F:monoatomic cation transmembrane transporter activity"/>
    <property type="evidence" value="ECO:0007669"/>
    <property type="project" value="InterPro"/>
</dbReference>
<keyword evidence="5 8" id="KW-1133">Transmembrane helix</keyword>
<keyword evidence="4 8" id="KW-0812">Transmembrane</keyword>
<keyword evidence="6" id="KW-0406">Ion transport</keyword>
<dbReference type="OrthoDB" id="9810952at2"/>
<dbReference type="PANTHER" id="PTHR32024">
    <property type="entry name" value="TRK SYSTEM POTASSIUM UPTAKE PROTEIN TRKG-RELATED"/>
    <property type="match status" value="1"/>
</dbReference>
<evidence type="ECO:0000256" key="8">
    <source>
        <dbReference type="SAM" id="Phobius"/>
    </source>
</evidence>
<keyword evidence="7 8" id="KW-0472">Membrane</keyword>
<dbReference type="InterPro" id="IPR003445">
    <property type="entry name" value="Cat_transpt"/>
</dbReference>
<dbReference type="RefSeq" id="WP_104527060.1">
    <property type="nucleotide sequence ID" value="NZ_POQT01000003.1"/>
</dbReference>
<dbReference type="AlphaFoldDB" id="A0A4Q7YB94"/>
<evidence type="ECO:0000256" key="1">
    <source>
        <dbReference type="ARBA" id="ARBA00004651"/>
    </source>
</evidence>
<feature type="transmembrane region" description="Helical" evidence="8">
    <location>
        <begin position="236"/>
        <end position="258"/>
    </location>
</feature>
<feature type="transmembrane region" description="Helical" evidence="8">
    <location>
        <begin position="23"/>
        <end position="41"/>
    </location>
</feature>
<evidence type="ECO:0000313" key="9">
    <source>
        <dbReference type="EMBL" id="RZU34138.1"/>
    </source>
</evidence>
<name>A0A4Q7YB94_9ACTN</name>
<feature type="transmembrane region" description="Helical" evidence="8">
    <location>
        <begin position="135"/>
        <end position="160"/>
    </location>
</feature>
<evidence type="ECO:0000256" key="5">
    <source>
        <dbReference type="ARBA" id="ARBA00022989"/>
    </source>
</evidence>
<dbReference type="EMBL" id="SHKV01000001">
    <property type="protein sequence ID" value="RZU34138.1"/>
    <property type="molecule type" value="Genomic_DNA"/>
</dbReference>
<evidence type="ECO:0000256" key="4">
    <source>
        <dbReference type="ARBA" id="ARBA00022692"/>
    </source>
</evidence>
<gene>
    <name evidence="9" type="ORF">BKA19_3894</name>
</gene>